<accession>A0A1G8ICP4</accession>
<dbReference type="STRING" id="29435.SAMN05216588_11246"/>
<dbReference type="Pfam" id="PF13523">
    <property type="entry name" value="Acetyltransf_8"/>
    <property type="match status" value="1"/>
</dbReference>
<comment type="pathway">
    <text evidence="1">Siderophore biosynthesis.</text>
</comment>
<dbReference type="EMBL" id="FNDG01000012">
    <property type="protein sequence ID" value="SDI16551.1"/>
    <property type="molecule type" value="Genomic_DNA"/>
</dbReference>
<keyword evidence="3" id="KW-0808">Transferase</keyword>
<feature type="domain" description="Acyltransferase MbtK/IucB-like conserved" evidence="2">
    <location>
        <begin position="174"/>
        <end position="221"/>
    </location>
</feature>
<dbReference type="AlphaFoldDB" id="A0A1G8ICP4"/>
<organism evidence="3 4">
    <name type="scientific">Phytopseudomonas flavescens</name>
    <dbReference type="NCBI Taxonomy" id="29435"/>
    <lineage>
        <taxon>Bacteria</taxon>
        <taxon>Pseudomonadati</taxon>
        <taxon>Pseudomonadota</taxon>
        <taxon>Gammaproteobacteria</taxon>
        <taxon>Pseudomonadales</taxon>
        <taxon>Pseudomonadaceae</taxon>
        <taxon>Phytopseudomonas</taxon>
    </lineage>
</organism>
<name>A0A1G8ICP4_9GAMM</name>
<evidence type="ECO:0000313" key="3">
    <source>
        <dbReference type="EMBL" id="SDI16551.1"/>
    </source>
</evidence>
<dbReference type="GO" id="GO:0019290">
    <property type="term" value="P:siderophore biosynthetic process"/>
    <property type="evidence" value="ECO:0007669"/>
    <property type="project" value="InterPro"/>
</dbReference>
<dbReference type="PANTHER" id="PTHR31438:SF1">
    <property type="entry name" value="LYSINE N-ACYLTRANSFERASE C17G9.06C-RELATED"/>
    <property type="match status" value="1"/>
</dbReference>
<evidence type="ECO:0000259" key="2">
    <source>
        <dbReference type="SMART" id="SM01006"/>
    </source>
</evidence>
<dbReference type="SUPFAM" id="SSF55729">
    <property type="entry name" value="Acyl-CoA N-acyltransferases (Nat)"/>
    <property type="match status" value="1"/>
</dbReference>
<dbReference type="GO" id="GO:0016410">
    <property type="term" value="F:N-acyltransferase activity"/>
    <property type="evidence" value="ECO:0007669"/>
    <property type="project" value="TreeGrafter"/>
</dbReference>
<protein>
    <submittedName>
        <fullName evidence="3">Protein N-acetyltransferase, RimJ/RimL family</fullName>
    </submittedName>
</protein>
<evidence type="ECO:0000313" key="4">
    <source>
        <dbReference type="Proteomes" id="UP000198606"/>
    </source>
</evidence>
<dbReference type="Gene3D" id="3.40.630.30">
    <property type="match status" value="1"/>
</dbReference>
<dbReference type="InterPro" id="IPR019432">
    <property type="entry name" value="Acyltransferase_MbtK/IucB-like"/>
</dbReference>
<dbReference type="PANTHER" id="PTHR31438">
    <property type="entry name" value="LYSINE N-ACYLTRANSFERASE C17G9.06C-RELATED"/>
    <property type="match status" value="1"/>
</dbReference>
<evidence type="ECO:0000256" key="1">
    <source>
        <dbReference type="ARBA" id="ARBA00004924"/>
    </source>
</evidence>
<reference evidence="3 4" key="1">
    <citation type="submission" date="2016-10" db="EMBL/GenBank/DDBJ databases">
        <authorList>
            <person name="de Groot N.N."/>
        </authorList>
    </citation>
    <scope>NUCLEOTIDE SEQUENCE [LARGE SCALE GENOMIC DNA]</scope>
    <source>
        <strain evidence="3 4">LMG 18387</strain>
    </source>
</reference>
<dbReference type="SMART" id="SM01006">
    <property type="entry name" value="AlcB"/>
    <property type="match status" value="1"/>
</dbReference>
<dbReference type="Proteomes" id="UP000198606">
    <property type="component" value="Unassembled WGS sequence"/>
</dbReference>
<gene>
    <name evidence="3" type="ORF">SAMN05216588_11246</name>
</gene>
<dbReference type="RefSeq" id="WP_084307226.1">
    <property type="nucleotide sequence ID" value="NZ_FNDG01000012.1"/>
</dbReference>
<proteinExistence type="predicted"/>
<dbReference type="InterPro" id="IPR016181">
    <property type="entry name" value="Acyl_CoA_acyltransferase"/>
</dbReference>
<sequence>MNAHTPLPVLTSLYPDRQLRAHCTDQRIGVSLNDVSHLELLLEPASGRSLSGTLDHLSGDEALQKHVILAACEAAFVHWPALDQLRLAVAPPHAAIDSLVAEGLFQRVAVDTVVCSAHALWQQPLPWLNKGNAAAYPQHFVQSGCARHPRRPAVLPGTLYSRFIPWLGQTLTLELADPQRDLSAFNRWMNDPRVARFWEEQGSLEAHGAYLQKQLDAPHTLPVIGRFDGQAFGYFEVYWAKEDRIAPFYEAHDYDRGLHLLVGEEAFRGKRFYTAWFSSICHYLFLDDPRTQRIVCEPRHDNQRQIANFDRSGFAKVKHFDFPHKRALLVMLSRERFFFDRLYTPLDVVQSSHEGTIA</sequence>